<name>A0ABR6ZLZ7_9BURK</name>
<dbReference type="Proteomes" id="UP000650424">
    <property type="component" value="Unassembled WGS sequence"/>
</dbReference>
<evidence type="ECO:0000313" key="3">
    <source>
        <dbReference type="Proteomes" id="UP000650424"/>
    </source>
</evidence>
<gene>
    <name evidence="2" type="ORF">H8L32_05435</name>
</gene>
<protein>
    <submittedName>
        <fullName evidence="2">DUF4214 domain-containing protein</fullName>
    </submittedName>
</protein>
<dbReference type="RefSeq" id="WP_186946141.1">
    <property type="nucleotide sequence ID" value="NZ_JACOGF010000002.1"/>
</dbReference>
<comment type="caution">
    <text evidence="2">The sequence shown here is derived from an EMBL/GenBank/DDBJ whole genome shotgun (WGS) entry which is preliminary data.</text>
</comment>
<evidence type="ECO:0000259" key="1">
    <source>
        <dbReference type="Pfam" id="PF13946"/>
    </source>
</evidence>
<keyword evidence="3" id="KW-1185">Reference proteome</keyword>
<reference evidence="2 3" key="1">
    <citation type="submission" date="2020-08" db="EMBL/GenBank/DDBJ databases">
        <title>Novel species isolated from subtropical streams in China.</title>
        <authorList>
            <person name="Lu H."/>
        </authorList>
    </citation>
    <scope>NUCLEOTIDE SEQUENCE [LARGE SCALE GENOMIC DNA]</scope>
    <source>
        <strain evidence="2 3">CY18W</strain>
    </source>
</reference>
<dbReference type="Pfam" id="PF09471">
    <property type="entry name" value="Peptidase_M64"/>
    <property type="match status" value="1"/>
</dbReference>
<organism evidence="2 3">
    <name type="scientific">Undibacterium hunanense</name>
    <dbReference type="NCBI Taxonomy" id="2762292"/>
    <lineage>
        <taxon>Bacteria</taxon>
        <taxon>Pseudomonadati</taxon>
        <taxon>Pseudomonadota</taxon>
        <taxon>Betaproteobacteria</taxon>
        <taxon>Burkholderiales</taxon>
        <taxon>Oxalobacteraceae</taxon>
        <taxon>Undibacterium</taxon>
    </lineage>
</organism>
<evidence type="ECO:0000313" key="2">
    <source>
        <dbReference type="EMBL" id="MBC3916912.1"/>
    </source>
</evidence>
<sequence length="639" mass="68678">MADVTTLLNTGPSKNRVDIVFVAEGYTAAERDKFLADAKNFLNNMLGDANTRLNAPFSAYKNLFNASAIFVASAQSGTDQPNNNISVNTYFDATQHGSDGRLLYGDFGKVTNFVSDAVASDAHELTVVLVNTALYGGAGGSIAWASAGNISSAEVVLHEIGHSYAGLQDEYVDTSIASNYPLTDPGFLASPHVTDSLSRIPWSAWLGYNDGELGVVGTYQGGYYRDTGIWRATQDSKMNHLNKPFSAPEKEAFALKYYQSIGDYLSLSTSIPGIYQPVVPDSSLLGYTWKINGTTVNTTDKNYFDAYATGAYKTGASMSLTTIDSTGYIRKNLISTQQVENTTLDKSVFNVSGVSTVLTGSNSIVQLDGSNNTISLSTPDTTRFDYIDGGAGTDTLQVNGSLGKGSSYFISQITGSTVLLGYQNNAYWATHSVEKIQFSDYIVNTTVYDNAHTIKTSDLQSLEELYVAYFNRVPDADGLDYWVTQYKSGMSFKQIGDAFFLAAAQFPAQTGYSANLSNTDFINTIYKNAMGRVGGADSAGLQYWLNELNTGLQSRGSMVTAVLAGARAFKGDATWGWVVDLLDNKIKVANQFAVEWGLNYLTPEASITNGIAIASAVTATDINAAIALIGISDGQIHFI</sequence>
<dbReference type="InterPro" id="IPR024079">
    <property type="entry name" value="MetalloPept_cat_dom_sf"/>
</dbReference>
<dbReference type="Gene3D" id="3.40.390.10">
    <property type="entry name" value="Collagenase (Catalytic Domain)"/>
    <property type="match status" value="1"/>
</dbReference>
<accession>A0ABR6ZLZ7</accession>
<dbReference type="InterPro" id="IPR025282">
    <property type="entry name" value="DUF4214"/>
</dbReference>
<dbReference type="InterPro" id="IPR019026">
    <property type="entry name" value="Peptidase_M64_IgA"/>
</dbReference>
<feature type="domain" description="DUF4214" evidence="1">
    <location>
        <begin position="509"/>
        <end position="562"/>
    </location>
</feature>
<proteinExistence type="predicted"/>
<dbReference type="Pfam" id="PF13946">
    <property type="entry name" value="DUF4214"/>
    <property type="match status" value="1"/>
</dbReference>
<dbReference type="EMBL" id="JACOGF010000002">
    <property type="protein sequence ID" value="MBC3916912.1"/>
    <property type="molecule type" value="Genomic_DNA"/>
</dbReference>